<feature type="compositionally biased region" description="Basic residues" evidence="3">
    <location>
        <begin position="299"/>
        <end position="326"/>
    </location>
</feature>
<dbReference type="SMART" id="SM00066">
    <property type="entry name" value="GAL4"/>
    <property type="match status" value="1"/>
</dbReference>
<keyword evidence="1" id="KW-0479">Metal-binding</keyword>
<accession>A0A8H7V5P4</accession>
<dbReference type="InterPro" id="IPR001138">
    <property type="entry name" value="Zn2Cys6_DnaBD"/>
</dbReference>
<dbReference type="CDD" id="cd00067">
    <property type="entry name" value="GAL4"/>
    <property type="match status" value="1"/>
</dbReference>
<dbReference type="PANTHER" id="PTHR47659">
    <property type="entry name" value="ZN(II)2CYS6 TRANSCRIPTION FACTOR (EUROFUNG)-RELATED"/>
    <property type="match status" value="1"/>
</dbReference>
<dbReference type="Proteomes" id="UP000603453">
    <property type="component" value="Unassembled WGS sequence"/>
</dbReference>
<keyword evidence="6" id="KW-1185">Reference proteome</keyword>
<dbReference type="SUPFAM" id="SSF57701">
    <property type="entry name" value="Zn2/Cys6 DNA-binding domain"/>
    <property type="match status" value="1"/>
</dbReference>
<dbReference type="GO" id="GO:0000981">
    <property type="term" value="F:DNA-binding transcription factor activity, RNA polymerase II-specific"/>
    <property type="evidence" value="ECO:0007669"/>
    <property type="project" value="InterPro"/>
</dbReference>
<dbReference type="AlphaFoldDB" id="A0A8H7V5P4"/>
<feature type="region of interest" description="Disordered" evidence="3">
    <location>
        <begin position="188"/>
        <end position="215"/>
    </location>
</feature>
<evidence type="ECO:0000313" key="5">
    <source>
        <dbReference type="EMBL" id="KAG2208130.1"/>
    </source>
</evidence>
<proteinExistence type="predicted"/>
<reference evidence="5" key="1">
    <citation type="submission" date="2020-12" db="EMBL/GenBank/DDBJ databases">
        <title>Metabolic potential, ecology and presence of endohyphal bacteria is reflected in genomic diversity of Mucoromycotina.</title>
        <authorList>
            <person name="Muszewska A."/>
            <person name="Okrasinska A."/>
            <person name="Steczkiewicz K."/>
            <person name="Drgas O."/>
            <person name="Orlowska M."/>
            <person name="Perlinska-Lenart U."/>
            <person name="Aleksandrzak-Piekarczyk T."/>
            <person name="Szatraj K."/>
            <person name="Zielenkiewicz U."/>
            <person name="Pilsyk S."/>
            <person name="Malc E."/>
            <person name="Mieczkowski P."/>
            <person name="Kruszewska J.S."/>
            <person name="Biernat P."/>
            <person name="Pawlowska J."/>
        </authorList>
    </citation>
    <scope>NUCLEOTIDE SEQUENCE</scope>
    <source>
        <strain evidence="5">WA0000017839</strain>
    </source>
</reference>
<evidence type="ECO:0000259" key="4">
    <source>
        <dbReference type="PROSITE" id="PS50048"/>
    </source>
</evidence>
<dbReference type="OrthoDB" id="1555531at2759"/>
<dbReference type="InterPro" id="IPR050335">
    <property type="entry name" value="ERT1_acuK_gluconeogen_tf"/>
</dbReference>
<feature type="region of interest" description="Disordered" evidence="3">
    <location>
        <begin position="293"/>
        <end position="341"/>
    </location>
</feature>
<feature type="compositionally biased region" description="Basic residues" evidence="3">
    <location>
        <begin position="449"/>
        <end position="459"/>
    </location>
</feature>
<comment type="caution">
    <text evidence="5">The sequence shown here is derived from an EMBL/GenBank/DDBJ whole genome shotgun (WGS) entry which is preliminary data.</text>
</comment>
<dbReference type="PROSITE" id="PS50048">
    <property type="entry name" value="ZN2_CY6_FUNGAL_2"/>
    <property type="match status" value="1"/>
</dbReference>
<feature type="compositionally biased region" description="Low complexity" evidence="3">
    <location>
        <begin position="327"/>
        <end position="341"/>
    </location>
</feature>
<dbReference type="PANTHER" id="PTHR47659:SF7">
    <property type="entry name" value="FUNGAL TRANSCRIPTIONAL REGULATORY PROTEIN, N-TERMINAL DOMAIN-CONTAINING PROTEIN"/>
    <property type="match status" value="1"/>
</dbReference>
<evidence type="ECO:0000313" key="6">
    <source>
        <dbReference type="Proteomes" id="UP000603453"/>
    </source>
</evidence>
<keyword evidence="2" id="KW-0539">Nucleus</keyword>
<feature type="compositionally biased region" description="Acidic residues" evidence="3">
    <location>
        <begin position="202"/>
        <end position="214"/>
    </location>
</feature>
<dbReference type="GO" id="GO:0008270">
    <property type="term" value="F:zinc ion binding"/>
    <property type="evidence" value="ECO:0007669"/>
    <property type="project" value="InterPro"/>
</dbReference>
<feature type="compositionally biased region" description="Acidic residues" evidence="3">
    <location>
        <begin position="362"/>
        <end position="391"/>
    </location>
</feature>
<protein>
    <recommendedName>
        <fullName evidence="4">Zn(2)-C6 fungal-type domain-containing protein</fullName>
    </recommendedName>
</protein>
<name>A0A8H7V5P4_9FUNG</name>
<dbReference type="PROSITE" id="PS00463">
    <property type="entry name" value="ZN2_CY6_FUNGAL_1"/>
    <property type="match status" value="1"/>
</dbReference>
<dbReference type="InterPro" id="IPR036864">
    <property type="entry name" value="Zn2-C6_fun-type_DNA-bd_sf"/>
</dbReference>
<gene>
    <name evidence="5" type="ORF">INT47_010492</name>
</gene>
<feature type="domain" description="Zn(2)-C6 fungal-type" evidence="4">
    <location>
        <begin position="415"/>
        <end position="443"/>
    </location>
</feature>
<evidence type="ECO:0000256" key="3">
    <source>
        <dbReference type="SAM" id="MobiDB-lite"/>
    </source>
</evidence>
<dbReference type="EMBL" id="JAEPRD010000021">
    <property type="protein sequence ID" value="KAG2208130.1"/>
    <property type="molecule type" value="Genomic_DNA"/>
</dbReference>
<organism evidence="5 6">
    <name type="scientific">Mucor saturninus</name>
    <dbReference type="NCBI Taxonomy" id="64648"/>
    <lineage>
        <taxon>Eukaryota</taxon>
        <taxon>Fungi</taxon>
        <taxon>Fungi incertae sedis</taxon>
        <taxon>Mucoromycota</taxon>
        <taxon>Mucoromycotina</taxon>
        <taxon>Mucoromycetes</taxon>
        <taxon>Mucorales</taxon>
        <taxon>Mucorineae</taxon>
        <taxon>Mucoraceae</taxon>
        <taxon>Mucor</taxon>
    </lineage>
</organism>
<feature type="region of interest" description="Disordered" evidence="3">
    <location>
        <begin position="440"/>
        <end position="459"/>
    </location>
</feature>
<dbReference type="Pfam" id="PF00172">
    <property type="entry name" value="Zn_clus"/>
    <property type="match status" value="1"/>
</dbReference>
<sequence>MDTSYTYPQLFDMDTTFDTDLFGGLNLSDSYLDTNNNNNNNNKKGDYNVNNNHSYLQYLQNNNHNEFYYDACSQQMLLSSTVNMDLPDYDFNPHTDHKLQQYNWLYDPIDTFLPPQQQANIFHENNPSSSASSSLHMVNGFDTLMSENMDAMTTVQGGMSRDYVSLSDVNSFVAKADSKHSCLQVPMDCNGRTDFSSSESTTNEDSEDDYSDSENELRWPSFHAHHNHHQQQQQQQQQNDKQKLLIKIKKPITTSVSSTSAPGTATAYNNHEWLLNNKKVYRNKYRKSMSNIFQDKKNATNKRRGSAPNAHHHPHYLQPPHVHHRLTGSLHSSSSLTSLSNTLQRSMRVSDSMNFLSRGGSSDEDEDEEGVVEEEDDDDEEEEEEEEDDDEYQIRHTHAPPYQLPTKKGRNVDKACNHCKRSHLRCDDMRPCRRCVATGKTGCKDVQHKPRGRPKLHKK</sequence>
<feature type="region of interest" description="Disordered" evidence="3">
    <location>
        <begin position="353"/>
        <end position="412"/>
    </location>
</feature>
<dbReference type="Gene3D" id="4.10.240.10">
    <property type="entry name" value="Zn(2)-C6 fungal-type DNA-binding domain"/>
    <property type="match status" value="1"/>
</dbReference>
<evidence type="ECO:0000256" key="1">
    <source>
        <dbReference type="ARBA" id="ARBA00022723"/>
    </source>
</evidence>
<evidence type="ECO:0000256" key="2">
    <source>
        <dbReference type="ARBA" id="ARBA00023242"/>
    </source>
</evidence>